<dbReference type="CDD" id="cd02947">
    <property type="entry name" value="TRX_family"/>
    <property type="match status" value="1"/>
</dbReference>
<name>A0A2B7Z9H8_9EURO</name>
<dbReference type="STRING" id="73230.A0A2B7Z9H8"/>
<organism evidence="4 5">
    <name type="scientific">[Emmonsia] crescens</name>
    <dbReference type="NCBI Taxonomy" id="73230"/>
    <lineage>
        <taxon>Eukaryota</taxon>
        <taxon>Fungi</taxon>
        <taxon>Dikarya</taxon>
        <taxon>Ascomycota</taxon>
        <taxon>Pezizomycotina</taxon>
        <taxon>Eurotiomycetes</taxon>
        <taxon>Eurotiomycetidae</taxon>
        <taxon>Onygenales</taxon>
        <taxon>Ajellomycetaceae</taxon>
        <taxon>Emergomyces</taxon>
    </lineage>
</organism>
<dbReference type="AlphaFoldDB" id="A0A2B7Z9H8"/>
<dbReference type="PROSITE" id="PS51352">
    <property type="entry name" value="THIOREDOXIN_2"/>
    <property type="match status" value="1"/>
</dbReference>
<dbReference type="Proteomes" id="UP000226031">
    <property type="component" value="Unassembled WGS sequence"/>
</dbReference>
<proteinExistence type="inferred from homology"/>
<dbReference type="InterPro" id="IPR013766">
    <property type="entry name" value="Thioredoxin_domain"/>
</dbReference>
<evidence type="ECO:0000256" key="1">
    <source>
        <dbReference type="ARBA" id="ARBA00008987"/>
    </source>
</evidence>
<feature type="domain" description="Thioredoxin" evidence="3">
    <location>
        <begin position="107"/>
        <end position="212"/>
    </location>
</feature>
<reference evidence="4 5" key="1">
    <citation type="submission" date="2017-10" db="EMBL/GenBank/DDBJ databases">
        <title>Comparative genomics in systemic dimorphic fungi from Ajellomycetaceae.</title>
        <authorList>
            <person name="Munoz J.F."/>
            <person name="Mcewen J.G."/>
            <person name="Clay O.K."/>
            <person name="Cuomo C.A."/>
        </authorList>
    </citation>
    <scope>NUCLEOTIDE SEQUENCE [LARGE SCALE GENOMIC DNA]</scope>
    <source>
        <strain evidence="4 5">UAMH4076</strain>
    </source>
</reference>
<accession>A0A2B7Z9H8</accession>
<evidence type="ECO:0000256" key="2">
    <source>
        <dbReference type="ARBA" id="ARBA00023157"/>
    </source>
</evidence>
<evidence type="ECO:0000313" key="4">
    <source>
        <dbReference type="EMBL" id="PGH29798.1"/>
    </source>
</evidence>
<dbReference type="Gene3D" id="3.40.30.10">
    <property type="entry name" value="Glutaredoxin"/>
    <property type="match status" value="1"/>
</dbReference>
<dbReference type="InterPro" id="IPR036249">
    <property type="entry name" value="Thioredoxin-like_sf"/>
</dbReference>
<dbReference type="SUPFAM" id="SSF52833">
    <property type="entry name" value="Thioredoxin-like"/>
    <property type="match status" value="1"/>
</dbReference>
<protein>
    <submittedName>
        <fullName evidence="4">Thioredoxin</fullName>
    </submittedName>
</protein>
<dbReference type="VEuPathDB" id="FungiDB:EMCG_02923"/>
<gene>
    <name evidence="4" type="ORF">GX50_07437</name>
</gene>
<comment type="caution">
    <text evidence="4">The sequence shown here is derived from an EMBL/GenBank/DDBJ whole genome shotgun (WGS) entry which is preliminary data.</text>
</comment>
<dbReference type="EMBL" id="PDND01000211">
    <property type="protein sequence ID" value="PGH29798.1"/>
    <property type="molecule type" value="Genomic_DNA"/>
</dbReference>
<evidence type="ECO:0000313" key="5">
    <source>
        <dbReference type="Proteomes" id="UP000226031"/>
    </source>
</evidence>
<sequence length="212" mass="23257">MFPKTSLRAIHQRRFLPLQPLLYNPLLRLPPPLYNNNHPASTVASLRPLSLLRTSTTYTTSTTSRFITLSPLQRKSPFTSSARNNFRPTSGTMVVHNLRDRAAFESAVSSTDAAAASTATTTGQKTPLIVIDCFATWCGPCKAIAPKLVEFSEAYPNVGFYKVDVDECPDIAQELGVRAMPTFIFFKDGQKVDEVLGAVPPAIEAMIKKHAS</sequence>
<dbReference type="PANTHER" id="PTHR46115">
    <property type="entry name" value="THIOREDOXIN-LIKE PROTEIN 1"/>
    <property type="match status" value="1"/>
</dbReference>
<dbReference type="PRINTS" id="PR00421">
    <property type="entry name" value="THIOREDOXIN"/>
</dbReference>
<evidence type="ECO:0000259" key="3">
    <source>
        <dbReference type="PROSITE" id="PS51352"/>
    </source>
</evidence>
<dbReference type="Pfam" id="PF00085">
    <property type="entry name" value="Thioredoxin"/>
    <property type="match status" value="1"/>
</dbReference>
<keyword evidence="2" id="KW-1015">Disulfide bond</keyword>
<keyword evidence="5" id="KW-1185">Reference proteome</keyword>
<dbReference type="PROSITE" id="PS00194">
    <property type="entry name" value="THIOREDOXIN_1"/>
    <property type="match status" value="1"/>
</dbReference>
<comment type="similarity">
    <text evidence="1">Belongs to the thioredoxin family.</text>
</comment>
<dbReference type="InterPro" id="IPR017937">
    <property type="entry name" value="Thioredoxin_CS"/>
</dbReference>
<dbReference type="FunFam" id="3.40.30.10:FF:000245">
    <property type="entry name" value="Thioredoxin"/>
    <property type="match status" value="1"/>
</dbReference>